<dbReference type="OrthoDB" id="6132165at2759"/>
<accession>A0A8B8C664</accession>
<dbReference type="RefSeq" id="XP_022310609.1">
    <property type="nucleotide sequence ID" value="XM_022454901.1"/>
</dbReference>
<evidence type="ECO:0000313" key="4">
    <source>
        <dbReference type="RefSeq" id="XP_022310609.1"/>
    </source>
</evidence>
<reference evidence="4" key="1">
    <citation type="submission" date="2025-08" db="UniProtKB">
        <authorList>
            <consortium name="RefSeq"/>
        </authorList>
    </citation>
    <scope>IDENTIFICATION</scope>
    <source>
        <tissue evidence="4">Whole sample</tissue>
    </source>
</reference>
<dbReference type="Proteomes" id="UP000694844">
    <property type="component" value="Chromosome 9"/>
</dbReference>
<evidence type="ECO:0000313" key="3">
    <source>
        <dbReference type="Proteomes" id="UP000694844"/>
    </source>
</evidence>
<gene>
    <name evidence="4" type="primary">LOC111115970</name>
</gene>
<keyword evidence="1" id="KW-1133">Transmembrane helix</keyword>
<organism evidence="3 4">
    <name type="scientific">Crassostrea virginica</name>
    <name type="common">Eastern oyster</name>
    <dbReference type="NCBI Taxonomy" id="6565"/>
    <lineage>
        <taxon>Eukaryota</taxon>
        <taxon>Metazoa</taxon>
        <taxon>Spiralia</taxon>
        <taxon>Lophotrochozoa</taxon>
        <taxon>Mollusca</taxon>
        <taxon>Bivalvia</taxon>
        <taxon>Autobranchia</taxon>
        <taxon>Pteriomorphia</taxon>
        <taxon>Ostreida</taxon>
        <taxon>Ostreoidea</taxon>
        <taxon>Ostreidae</taxon>
        <taxon>Crassostrea</taxon>
    </lineage>
</organism>
<sequence>MSSLSLCSAFLLGFIIVFLQSVDRAEGGECCRGHYDRFGLRHETTWCSHYCCQDRSRSRGTLYCCSDFFLRAERPDRLDFCSSWFTASANLWAPVLIAIVIIAVLIGCGICCCCIPGFCFCC</sequence>
<dbReference type="GeneID" id="111115970"/>
<dbReference type="KEGG" id="cvn:111115970"/>
<feature type="chain" id="PRO_5034503640" evidence="2">
    <location>
        <begin position="28"/>
        <end position="122"/>
    </location>
</feature>
<dbReference type="AlphaFoldDB" id="A0A8B8C664"/>
<name>A0A8B8C664_CRAVI</name>
<evidence type="ECO:0000256" key="1">
    <source>
        <dbReference type="SAM" id="Phobius"/>
    </source>
</evidence>
<keyword evidence="1" id="KW-0472">Membrane</keyword>
<feature type="transmembrane region" description="Helical" evidence="1">
    <location>
        <begin position="92"/>
        <end position="121"/>
    </location>
</feature>
<keyword evidence="1" id="KW-0812">Transmembrane</keyword>
<feature type="signal peptide" evidence="2">
    <location>
        <begin position="1"/>
        <end position="27"/>
    </location>
</feature>
<protein>
    <submittedName>
        <fullName evidence="4">Uncharacterized protein LOC111115970</fullName>
    </submittedName>
</protein>
<proteinExistence type="predicted"/>
<keyword evidence="3" id="KW-1185">Reference proteome</keyword>
<keyword evidence="2" id="KW-0732">Signal</keyword>
<evidence type="ECO:0000256" key="2">
    <source>
        <dbReference type="SAM" id="SignalP"/>
    </source>
</evidence>